<accession>A0A418ZSU7</accession>
<dbReference type="CDD" id="cd23763">
    <property type="entry name" value="ASKHA_ATPase_ROK"/>
    <property type="match status" value="1"/>
</dbReference>
<sequence length="292" mass="30290">MFRASPLDGRVLVEIKQPTAAEGGLALIDQIAAQREHLLLQAGLSSDKLLAGSVGVPAAVHPRTRRLSRIPNIRGIEELDFSGILTRKFDMPVSVENDVNLAALGEHWRGHRASSMVFLALGTGIGMGVILDGKLFRGARGAAGEISALPIGGDAFAQDSLESGALENAVSGKAMMARYLGSGGRPGTKLTGLFVVPPSSAPAPMLDEAGRLIALAILSVCAVIDPEKVVLGGSIGIRPELLARTTHHLARCMAVPPSCQISALGNRAGALGAVRAARLLLADEYISACETS</sequence>
<dbReference type="EMBL" id="QZEV01000073">
    <property type="protein sequence ID" value="RJL00947.1"/>
    <property type="molecule type" value="Genomic_DNA"/>
</dbReference>
<dbReference type="SUPFAM" id="SSF53067">
    <property type="entry name" value="Actin-like ATPase domain"/>
    <property type="match status" value="1"/>
</dbReference>
<evidence type="ECO:0000313" key="2">
    <source>
        <dbReference type="EMBL" id="RJL00947.1"/>
    </source>
</evidence>
<evidence type="ECO:0000313" key="3">
    <source>
        <dbReference type="Proteomes" id="UP000285530"/>
    </source>
</evidence>
<dbReference type="Proteomes" id="UP000285530">
    <property type="component" value="Unassembled WGS sequence"/>
</dbReference>
<proteinExistence type="inferred from homology"/>
<dbReference type="Gene3D" id="3.30.420.40">
    <property type="match status" value="2"/>
</dbReference>
<keyword evidence="3" id="KW-1185">Reference proteome</keyword>
<dbReference type="PANTHER" id="PTHR18964:SF149">
    <property type="entry name" value="BIFUNCTIONAL UDP-N-ACETYLGLUCOSAMINE 2-EPIMERASE_N-ACETYLMANNOSAMINE KINASE"/>
    <property type="match status" value="1"/>
</dbReference>
<evidence type="ECO:0000256" key="1">
    <source>
        <dbReference type="ARBA" id="ARBA00006479"/>
    </source>
</evidence>
<protein>
    <submittedName>
        <fullName evidence="2">ROK family protein</fullName>
    </submittedName>
</protein>
<dbReference type="AlphaFoldDB" id="A0A418ZSU7"/>
<name>A0A418ZSU7_9RHOB</name>
<reference evidence="2 3" key="1">
    <citation type="submission" date="2018-09" db="EMBL/GenBank/DDBJ databases">
        <title>Paracoccus onubensis nov. sp. a moderate halophilic bacterium isolated from Gruta de las Maravillas (Aracena, Spain).</title>
        <authorList>
            <person name="Jurado V."/>
            <person name="Gutierrez-Patricio S."/>
            <person name="Gonzalez-Pimentel J.L."/>
            <person name="Laiz L."/>
            <person name="Saiz-Jimenez C."/>
        </authorList>
    </citation>
    <scope>NUCLEOTIDE SEQUENCE [LARGE SCALE GENOMIC DNA]</scope>
    <source>
        <strain evidence="2 3">DSM 19484</strain>
    </source>
</reference>
<gene>
    <name evidence="2" type="ORF">D3P06_12930</name>
</gene>
<comment type="caution">
    <text evidence="2">The sequence shown here is derived from an EMBL/GenBank/DDBJ whole genome shotgun (WGS) entry which is preliminary data.</text>
</comment>
<dbReference type="InterPro" id="IPR043129">
    <property type="entry name" value="ATPase_NBD"/>
</dbReference>
<dbReference type="InterPro" id="IPR000600">
    <property type="entry name" value="ROK"/>
</dbReference>
<comment type="similarity">
    <text evidence="1">Belongs to the ROK (NagC/XylR) family.</text>
</comment>
<dbReference type="Pfam" id="PF00480">
    <property type="entry name" value="ROK"/>
    <property type="match status" value="1"/>
</dbReference>
<organism evidence="2 3">
    <name type="scientific">Paracoccus aestuarii</name>
    <dbReference type="NCBI Taxonomy" id="453842"/>
    <lineage>
        <taxon>Bacteria</taxon>
        <taxon>Pseudomonadati</taxon>
        <taxon>Pseudomonadota</taxon>
        <taxon>Alphaproteobacteria</taxon>
        <taxon>Rhodobacterales</taxon>
        <taxon>Paracoccaceae</taxon>
        <taxon>Paracoccus</taxon>
    </lineage>
</organism>
<dbReference type="OrthoDB" id="8595273at2"/>
<dbReference type="PANTHER" id="PTHR18964">
    <property type="entry name" value="ROK (REPRESSOR, ORF, KINASE) FAMILY"/>
    <property type="match status" value="1"/>
</dbReference>